<comment type="caution">
    <text evidence="1">The sequence shown here is derived from an EMBL/GenBank/DDBJ whole genome shotgun (WGS) entry which is preliminary data.</text>
</comment>
<sequence>MEIYILIGTIIIALGLLQIRNWKPTKNLQQIASTRPSLDREDYITSLNNKGYEREYIELVYDEIYQFIDLPNFPIYPEDDWHLLYGINDLDDVELIDLICNKLNLQKPEQEDFDFIEKNIPL</sequence>
<keyword evidence="2" id="KW-1185">Reference proteome</keyword>
<evidence type="ECO:0000313" key="2">
    <source>
        <dbReference type="Proteomes" id="UP000732105"/>
    </source>
</evidence>
<dbReference type="Proteomes" id="UP000732105">
    <property type="component" value="Unassembled WGS sequence"/>
</dbReference>
<reference evidence="1 2" key="1">
    <citation type="submission" date="2018-12" db="EMBL/GenBank/DDBJ databases">
        <title>Marinifilum JC070 sp. nov., a marine bacterium isolated from Yongle Blue Hole in the South China Sea.</title>
        <authorList>
            <person name="Fu T."/>
        </authorList>
    </citation>
    <scope>NUCLEOTIDE SEQUENCE [LARGE SCALE GENOMIC DNA]</scope>
    <source>
        <strain evidence="1 2">JC070</strain>
    </source>
</reference>
<dbReference type="RefSeq" id="WP_171593771.1">
    <property type="nucleotide sequence ID" value="NZ_RZNH01000002.1"/>
</dbReference>
<protein>
    <submittedName>
        <fullName evidence="1">Uncharacterized protein</fullName>
    </submittedName>
</protein>
<gene>
    <name evidence="1" type="ORF">ELS83_01640</name>
</gene>
<proteinExistence type="predicted"/>
<dbReference type="EMBL" id="RZNH01000002">
    <property type="protein sequence ID" value="NOU58502.1"/>
    <property type="molecule type" value="Genomic_DNA"/>
</dbReference>
<name>A0ABX1WQZ2_9BACT</name>
<evidence type="ECO:0000313" key="1">
    <source>
        <dbReference type="EMBL" id="NOU58502.1"/>
    </source>
</evidence>
<accession>A0ABX1WQZ2</accession>
<organism evidence="1 2">
    <name type="scientific">Marinifilum caeruleilacunae</name>
    <dbReference type="NCBI Taxonomy" id="2499076"/>
    <lineage>
        <taxon>Bacteria</taxon>
        <taxon>Pseudomonadati</taxon>
        <taxon>Bacteroidota</taxon>
        <taxon>Bacteroidia</taxon>
        <taxon>Marinilabiliales</taxon>
        <taxon>Marinifilaceae</taxon>
    </lineage>
</organism>